<dbReference type="AlphaFoldDB" id="A0A6C0JRX5"/>
<evidence type="ECO:0000313" key="1">
    <source>
        <dbReference type="EMBL" id="QHU08319.1"/>
    </source>
</evidence>
<protein>
    <submittedName>
        <fullName evidence="1">Uncharacterized protein</fullName>
    </submittedName>
</protein>
<sequence length="75" mass="8642">MLRVVKCSTVEKAKMGNLYVNPYHLYDDPFEIAIGDEFYWIYTDPSIPIGHVAIPAVIRHKYNIDLDDIMNVVTV</sequence>
<organism evidence="1">
    <name type="scientific">viral metagenome</name>
    <dbReference type="NCBI Taxonomy" id="1070528"/>
    <lineage>
        <taxon>unclassified sequences</taxon>
        <taxon>metagenomes</taxon>
        <taxon>organismal metagenomes</taxon>
    </lineage>
</organism>
<proteinExistence type="predicted"/>
<dbReference type="EMBL" id="MN740696">
    <property type="protein sequence ID" value="QHU08319.1"/>
    <property type="molecule type" value="Genomic_DNA"/>
</dbReference>
<name>A0A6C0JRX5_9ZZZZ</name>
<reference evidence="1" key="1">
    <citation type="journal article" date="2020" name="Nature">
        <title>Giant virus diversity and host interactions through global metagenomics.</title>
        <authorList>
            <person name="Schulz F."/>
            <person name="Roux S."/>
            <person name="Paez-Espino D."/>
            <person name="Jungbluth S."/>
            <person name="Walsh D.A."/>
            <person name="Denef V.J."/>
            <person name="McMahon K.D."/>
            <person name="Konstantinidis K.T."/>
            <person name="Eloe-Fadrosh E.A."/>
            <person name="Kyrpides N.C."/>
            <person name="Woyke T."/>
        </authorList>
    </citation>
    <scope>NUCLEOTIDE SEQUENCE</scope>
    <source>
        <strain evidence="1">GVMAG-S-1062768-28</strain>
    </source>
</reference>
<accession>A0A6C0JRX5</accession>